<evidence type="ECO:0000313" key="8">
    <source>
        <dbReference type="EMBL" id="EDQ86253.1"/>
    </source>
</evidence>
<keyword evidence="6" id="KW-0175">Coiled coil</keyword>
<proteinExistence type="inferred from homology"/>
<protein>
    <recommendedName>
        <fullName evidence="4">GrpE protein homolog</fullName>
    </recommendedName>
</protein>
<dbReference type="GO" id="GO:0030150">
    <property type="term" value="P:protein import into mitochondrial matrix"/>
    <property type="evidence" value="ECO:0000318"/>
    <property type="project" value="GO_Central"/>
</dbReference>
<keyword evidence="9" id="KW-1185">Reference proteome</keyword>
<dbReference type="SUPFAM" id="SSF58014">
    <property type="entry name" value="Coiled-coil domain of nucleotide exchange factor GrpE"/>
    <property type="match status" value="1"/>
</dbReference>
<evidence type="ECO:0000313" key="9">
    <source>
        <dbReference type="Proteomes" id="UP000001357"/>
    </source>
</evidence>
<dbReference type="Proteomes" id="UP000001357">
    <property type="component" value="Unassembled WGS sequence"/>
</dbReference>
<dbReference type="KEGG" id="mbr:MONBRDRAFT_28513"/>
<feature type="region of interest" description="Disordered" evidence="7">
    <location>
        <begin position="41"/>
        <end position="76"/>
    </location>
</feature>
<dbReference type="EMBL" id="CH991567">
    <property type="protein sequence ID" value="EDQ86253.1"/>
    <property type="molecule type" value="Genomic_DNA"/>
</dbReference>
<feature type="compositionally biased region" description="Low complexity" evidence="7">
    <location>
        <begin position="56"/>
        <end position="76"/>
    </location>
</feature>
<dbReference type="GO" id="GO:0001405">
    <property type="term" value="C:PAM complex, Tim23 associated import motor"/>
    <property type="evidence" value="ECO:0000318"/>
    <property type="project" value="GO_Central"/>
</dbReference>
<dbReference type="GO" id="GO:0051087">
    <property type="term" value="F:protein-folding chaperone binding"/>
    <property type="evidence" value="ECO:0007669"/>
    <property type="project" value="InterPro"/>
</dbReference>
<evidence type="ECO:0000256" key="5">
    <source>
        <dbReference type="RuleBase" id="RU004478"/>
    </source>
</evidence>
<evidence type="ECO:0000256" key="1">
    <source>
        <dbReference type="ARBA" id="ARBA00004305"/>
    </source>
</evidence>
<sequence>MAAAPQLASLLRSPATTTVRAWPTLAGSRAQPATAARTFMNFFSTSNKKPQDNKAEPAAAAEAEAQATEQQTTEDAAATMNPAEIEQLKTELEAAKAAEADLKDKYLRALADMENLRHRSKREVQDASDYAMQKFAKDLLEFADNLERALAYVPEEARTAEGNTDLKNLYEGVEGTQRQLQHVFARYELLPVNPLGEKFDPELHEALFQVPDPNQAPGTVAQVMHTGYTLKGRLLRAAGVGVVVKA</sequence>
<dbReference type="InterPro" id="IPR000740">
    <property type="entry name" value="GrpE"/>
</dbReference>
<dbReference type="PROSITE" id="PS01071">
    <property type="entry name" value="GRPE"/>
    <property type="match status" value="1"/>
</dbReference>
<dbReference type="Gene3D" id="3.90.20.20">
    <property type="match status" value="1"/>
</dbReference>
<dbReference type="RefSeq" id="XP_001748923.1">
    <property type="nucleotide sequence ID" value="XM_001748871.1"/>
</dbReference>
<organism evidence="8 9">
    <name type="scientific">Monosiga brevicollis</name>
    <name type="common">Choanoflagellate</name>
    <dbReference type="NCBI Taxonomy" id="81824"/>
    <lineage>
        <taxon>Eukaryota</taxon>
        <taxon>Choanoflagellata</taxon>
        <taxon>Craspedida</taxon>
        <taxon>Salpingoecidae</taxon>
        <taxon>Monosiga</taxon>
    </lineage>
</organism>
<dbReference type="Gene3D" id="2.30.22.10">
    <property type="entry name" value="Head domain of nucleotide exchange factor GrpE"/>
    <property type="match status" value="1"/>
</dbReference>
<dbReference type="FunFam" id="2.30.22.10:FF:000002">
    <property type="entry name" value="GrpE protein homolog"/>
    <property type="match status" value="1"/>
</dbReference>
<accession>A9V8E0</accession>
<dbReference type="FunCoup" id="A9V8E0">
    <property type="interactions" value="1377"/>
</dbReference>
<dbReference type="STRING" id="81824.A9V8E0"/>
<comment type="similarity">
    <text evidence="2 5">Belongs to the GrpE family.</text>
</comment>
<gene>
    <name evidence="8" type="ORF">MONBRDRAFT_28513</name>
</gene>
<dbReference type="GO" id="GO:0006457">
    <property type="term" value="P:protein folding"/>
    <property type="evidence" value="ECO:0007669"/>
    <property type="project" value="InterPro"/>
</dbReference>
<dbReference type="eggNOG" id="KOG3003">
    <property type="taxonomic scope" value="Eukaryota"/>
</dbReference>
<dbReference type="Pfam" id="PF01025">
    <property type="entry name" value="GrpE"/>
    <property type="match status" value="1"/>
</dbReference>
<evidence type="ECO:0000256" key="4">
    <source>
        <dbReference type="RuleBase" id="RU000640"/>
    </source>
</evidence>
<keyword evidence="3 4" id="KW-0143">Chaperone</keyword>
<evidence type="ECO:0000256" key="7">
    <source>
        <dbReference type="SAM" id="MobiDB-lite"/>
    </source>
</evidence>
<dbReference type="PANTHER" id="PTHR21237:SF23">
    <property type="entry name" value="GRPE PROTEIN HOMOLOG, MITOCHONDRIAL"/>
    <property type="match status" value="1"/>
</dbReference>
<comment type="subcellular location">
    <subcellularLocation>
        <location evidence="1 4">Mitochondrion matrix</location>
    </subcellularLocation>
</comment>
<dbReference type="HAMAP" id="MF_01151">
    <property type="entry name" value="GrpE"/>
    <property type="match status" value="1"/>
</dbReference>
<dbReference type="GO" id="GO:0000774">
    <property type="term" value="F:adenyl-nucleotide exchange factor activity"/>
    <property type="evidence" value="ECO:0000318"/>
    <property type="project" value="GO_Central"/>
</dbReference>
<dbReference type="GO" id="GO:0042803">
    <property type="term" value="F:protein homodimerization activity"/>
    <property type="evidence" value="ECO:0007669"/>
    <property type="project" value="InterPro"/>
</dbReference>
<feature type="coiled-coil region" evidence="6">
    <location>
        <begin position="85"/>
        <end position="123"/>
    </location>
</feature>
<dbReference type="PANTHER" id="PTHR21237">
    <property type="entry name" value="GRPE PROTEIN"/>
    <property type="match status" value="1"/>
</dbReference>
<name>A9V8E0_MONBE</name>
<dbReference type="InterPro" id="IPR013805">
    <property type="entry name" value="GrpE_CC"/>
</dbReference>
<comment type="function">
    <text evidence="4">Essential component of the PAM complex, a complex required for the translocation of transit peptide-containing proteins from the inner membrane into the mitochondrial matrix in an ATP-dependent manner.</text>
</comment>
<dbReference type="PRINTS" id="PR00773">
    <property type="entry name" value="GRPEPROTEIN"/>
</dbReference>
<evidence type="ECO:0000256" key="2">
    <source>
        <dbReference type="ARBA" id="ARBA00009054"/>
    </source>
</evidence>
<dbReference type="GeneID" id="5894161"/>
<evidence type="ECO:0000256" key="3">
    <source>
        <dbReference type="ARBA" id="ARBA00023186"/>
    </source>
</evidence>
<dbReference type="OMA" id="KNEKCNT"/>
<dbReference type="InParanoid" id="A9V8E0"/>
<dbReference type="InterPro" id="IPR009012">
    <property type="entry name" value="GrpE_head"/>
</dbReference>
<dbReference type="AlphaFoldDB" id="A9V8E0"/>
<keyword evidence="4" id="KW-0496">Mitochondrion</keyword>
<reference evidence="8 9" key="1">
    <citation type="journal article" date="2008" name="Nature">
        <title>The genome of the choanoflagellate Monosiga brevicollis and the origin of metazoans.</title>
        <authorList>
            <consortium name="JGI Sequencing"/>
            <person name="King N."/>
            <person name="Westbrook M.J."/>
            <person name="Young S.L."/>
            <person name="Kuo A."/>
            <person name="Abedin M."/>
            <person name="Chapman J."/>
            <person name="Fairclough S."/>
            <person name="Hellsten U."/>
            <person name="Isogai Y."/>
            <person name="Letunic I."/>
            <person name="Marr M."/>
            <person name="Pincus D."/>
            <person name="Putnam N."/>
            <person name="Rokas A."/>
            <person name="Wright K.J."/>
            <person name="Zuzow R."/>
            <person name="Dirks W."/>
            <person name="Good M."/>
            <person name="Goodstein D."/>
            <person name="Lemons D."/>
            <person name="Li W."/>
            <person name="Lyons J.B."/>
            <person name="Morris A."/>
            <person name="Nichols S."/>
            <person name="Richter D.J."/>
            <person name="Salamov A."/>
            <person name="Bork P."/>
            <person name="Lim W.A."/>
            <person name="Manning G."/>
            <person name="Miller W.T."/>
            <person name="McGinnis W."/>
            <person name="Shapiro H."/>
            <person name="Tjian R."/>
            <person name="Grigoriev I.V."/>
            <person name="Rokhsar D."/>
        </authorList>
    </citation>
    <scope>NUCLEOTIDE SEQUENCE [LARGE SCALE GENOMIC DNA]</scope>
    <source>
        <strain evidence="9">MX1 / ATCC 50154</strain>
    </source>
</reference>
<dbReference type="GO" id="GO:0051082">
    <property type="term" value="F:unfolded protein binding"/>
    <property type="evidence" value="ECO:0000318"/>
    <property type="project" value="GO_Central"/>
</dbReference>
<dbReference type="SUPFAM" id="SSF51064">
    <property type="entry name" value="Head domain of nucleotide exchange factor GrpE"/>
    <property type="match status" value="1"/>
</dbReference>
<evidence type="ECO:0000256" key="6">
    <source>
        <dbReference type="SAM" id="Coils"/>
    </source>
</evidence>
<dbReference type="CDD" id="cd00446">
    <property type="entry name" value="GrpE"/>
    <property type="match status" value="1"/>
</dbReference>